<dbReference type="InterPro" id="IPR027417">
    <property type="entry name" value="P-loop_NTPase"/>
</dbReference>
<comment type="catalytic activity">
    <reaction evidence="1">
        <text>ATP + H2O = ADP + phosphate + H(+)</text>
        <dbReference type="Rhea" id="RHEA:13065"/>
        <dbReference type="ChEBI" id="CHEBI:15377"/>
        <dbReference type="ChEBI" id="CHEBI:15378"/>
        <dbReference type="ChEBI" id="CHEBI:30616"/>
        <dbReference type="ChEBI" id="CHEBI:43474"/>
        <dbReference type="ChEBI" id="CHEBI:456216"/>
        <dbReference type="EC" id="3.6.4.12"/>
    </reaction>
</comment>
<dbReference type="GO" id="GO:0006281">
    <property type="term" value="P:DNA repair"/>
    <property type="evidence" value="ECO:0007669"/>
    <property type="project" value="UniProtKB-KW"/>
</dbReference>
<keyword evidence="1" id="KW-0158">Chromosome</keyword>
<name>A0A8J6HJF9_TENMO</name>
<keyword evidence="1" id="KW-0234">DNA repair</keyword>
<reference evidence="5" key="2">
    <citation type="submission" date="2021-08" db="EMBL/GenBank/DDBJ databases">
        <authorList>
            <person name="Eriksson T."/>
        </authorList>
    </citation>
    <scope>NUCLEOTIDE SEQUENCE</scope>
    <source>
        <strain evidence="5">Stoneville</strain>
        <tissue evidence="5">Whole head</tissue>
    </source>
</reference>
<evidence type="ECO:0000256" key="1">
    <source>
        <dbReference type="RuleBase" id="RU367041"/>
    </source>
</evidence>
<dbReference type="GO" id="GO:0005737">
    <property type="term" value="C:cytoplasm"/>
    <property type="evidence" value="ECO:0007669"/>
    <property type="project" value="TreeGrafter"/>
</dbReference>
<dbReference type="AlphaFoldDB" id="A0A8J6HJF9"/>
<comment type="subcellular location">
    <subcellularLocation>
        <location evidence="1">Nucleus</location>
    </subcellularLocation>
    <subcellularLocation>
        <location evidence="1">Chromosome</location>
    </subcellularLocation>
</comment>
<evidence type="ECO:0000313" key="5">
    <source>
        <dbReference type="EMBL" id="KAH0814713.1"/>
    </source>
</evidence>
<dbReference type="InterPro" id="IPR041679">
    <property type="entry name" value="DNA2/NAM7-like_C"/>
</dbReference>
<evidence type="ECO:0000259" key="3">
    <source>
        <dbReference type="Pfam" id="PF13086"/>
    </source>
</evidence>
<dbReference type="InterPro" id="IPR047187">
    <property type="entry name" value="SF1_C_Upf1"/>
</dbReference>
<keyword evidence="1" id="KW-0067">ATP-binding</keyword>
<dbReference type="GO" id="GO:0005634">
    <property type="term" value="C:nucleus"/>
    <property type="evidence" value="ECO:0007669"/>
    <property type="project" value="UniProtKB-SubCell"/>
</dbReference>
<dbReference type="EC" id="3.1.-.-" evidence="1"/>
<dbReference type="SUPFAM" id="SSF52540">
    <property type="entry name" value="P-loop containing nucleoside triphosphate hydrolases"/>
    <property type="match status" value="1"/>
</dbReference>
<keyword evidence="1" id="KW-0539">Nucleus</keyword>
<comment type="similarity">
    <text evidence="1">Belongs to the DNA2/NAM7 helicase family.</text>
</comment>
<feature type="signal peptide" evidence="2">
    <location>
        <begin position="1"/>
        <end position="20"/>
    </location>
</feature>
<dbReference type="GO" id="GO:0005524">
    <property type="term" value="F:ATP binding"/>
    <property type="evidence" value="ECO:0007669"/>
    <property type="project" value="UniProtKB-UniRule"/>
</dbReference>
<dbReference type="PANTHER" id="PTHR10887:SF433">
    <property type="entry name" value="DNA REPLICATION ATP-DEPENDENT HELICASE_NUCLEASE DNA2"/>
    <property type="match status" value="1"/>
</dbReference>
<dbReference type="CDD" id="cd18808">
    <property type="entry name" value="SF1_C_Upf1"/>
    <property type="match status" value="1"/>
</dbReference>
<keyword evidence="1" id="KW-0511">Multifunctional enzyme</keyword>
<dbReference type="Pfam" id="PF13086">
    <property type="entry name" value="AAA_11"/>
    <property type="match status" value="2"/>
</dbReference>
<organism evidence="5 6">
    <name type="scientific">Tenebrio molitor</name>
    <name type="common">Yellow mealworm beetle</name>
    <dbReference type="NCBI Taxonomy" id="7067"/>
    <lineage>
        <taxon>Eukaryota</taxon>
        <taxon>Metazoa</taxon>
        <taxon>Ecdysozoa</taxon>
        <taxon>Arthropoda</taxon>
        <taxon>Hexapoda</taxon>
        <taxon>Insecta</taxon>
        <taxon>Pterygota</taxon>
        <taxon>Neoptera</taxon>
        <taxon>Endopterygota</taxon>
        <taxon>Coleoptera</taxon>
        <taxon>Polyphaga</taxon>
        <taxon>Cucujiformia</taxon>
        <taxon>Tenebrionidae</taxon>
        <taxon>Tenebrio</taxon>
    </lineage>
</organism>
<evidence type="ECO:0000259" key="4">
    <source>
        <dbReference type="Pfam" id="PF13087"/>
    </source>
</evidence>
<keyword evidence="1" id="KW-0347">Helicase</keyword>
<dbReference type="PANTHER" id="PTHR10887">
    <property type="entry name" value="DNA2/NAM7 HELICASE FAMILY"/>
    <property type="match status" value="1"/>
</dbReference>
<keyword evidence="1" id="KW-0004">4Fe-4S</keyword>
<keyword evidence="6" id="KW-1185">Reference proteome</keyword>
<dbReference type="EC" id="3.6.4.12" evidence="1"/>
<evidence type="ECO:0000256" key="2">
    <source>
        <dbReference type="SAM" id="SignalP"/>
    </source>
</evidence>
<dbReference type="GO" id="GO:0071932">
    <property type="term" value="P:replication fork reversal"/>
    <property type="evidence" value="ECO:0007669"/>
    <property type="project" value="TreeGrafter"/>
</dbReference>
<keyword evidence="1" id="KW-0547">Nucleotide-binding</keyword>
<feature type="chain" id="PRO_5035174726" description="DNA replication ATP-dependent helicase/nuclease" evidence="2">
    <location>
        <begin position="21"/>
        <end position="410"/>
    </location>
</feature>
<evidence type="ECO:0000313" key="6">
    <source>
        <dbReference type="Proteomes" id="UP000719412"/>
    </source>
</evidence>
<keyword evidence="1" id="KW-0235">DNA replication</keyword>
<sequence>MPGTGKTATIVALIQLLVELDKTVLITSHTHSAIDNICTRLQKFKVDFIRLGSQSKIADNLKPHSEASLTEKCTTPEEMDKVYNSFKVIAVTCLGSGHPLLSKRTVDVCVVDESTQVLQTSIIRPLYAAKTFVLIGDPDQLAPLVRNRDALNAGMSESLFERLSSSEGIITLNLNYRMNKTLTDLANTLTYEGQLQTGNEVVANRTLHIPNIQAVKNSYKQHQWLVEALDTSLEAAVKFIDTGPVWSLSQTSSKNIKSKDTPDSKNYVNVHEATIVFKLVEALIEGGVPNCDIGVIATYRAQVLHISTLLSKFTVDVSTVDQFQGRDKNVVIYSCTKSADMTRAAPESQSFELLEDKRRLTVAITRAKRKLVIVGDLITLQNYKTFSVILRALENNIVKFDSEWNLLDSS</sequence>
<keyword evidence="1" id="KW-0411">Iron-sulfur</keyword>
<proteinExistence type="inferred from homology"/>
<keyword evidence="1" id="KW-0378">Hydrolase</keyword>
<keyword evidence="1" id="KW-0408">Iron</keyword>
<dbReference type="Pfam" id="PF13087">
    <property type="entry name" value="AAA_12"/>
    <property type="match status" value="1"/>
</dbReference>
<keyword evidence="1" id="KW-0540">Nuclease</keyword>
<dbReference type="GO" id="GO:0003677">
    <property type="term" value="F:DNA binding"/>
    <property type="evidence" value="ECO:0007669"/>
    <property type="project" value="UniProtKB-UniRule"/>
</dbReference>
<dbReference type="GO" id="GO:0046872">
    <property type="term" value="F:metal ion binding"/>
    <property type="evidence" value="ECO:0007669"/>
    <property type="project" value="UniProtKB-UniRule"/>
</dbReference>
<dbReference type="Proteomes" id="UP000719412">
    <property type="component" value="Unassembled WGS sequence"/>
</dbReference>
<keyword evidence="1" id="KW-0238">DNA-binding</keyword>
<dbReference type="GO" id="GO:0033567">
    <property type="term" value="P:DNA replication, Okazaki fragment processing"/>
    <property type="evidence" value="ECO:0007669"/>
    <property type="project" value="UniProtKB-UniRule"/>
</dbReference>
<feature type="domain" description="DNA2/NAM7 helicase-like C-terminal" evidence="4">
    <location>
        <begin position="155"/>
        <end position="376"/>
    </location>
</feature>
<dbReference type="InterPro" id="IPR041677">
    <property type="entry name" value="DNA2/NAM7_AAA_11"/>
</dbReference>
<reference evidence="5" key="1">
    <citation type="journal article" date="2020" name="J Insects Food Feed">
        <title>The yellow mealworm (Tenebrio molitor) genome: a resource for the emerging insects as food and feed industry.</title>
        <authorList>
            <person name="Eriksson T."/>
            <person name="Andere A."/>
            <person name="Kelstrup H."/>
            <person name="Emery V."/>
            <person name="Picard C."/>
        </authorList>
    </citation>
    <scope>NUCLEOTIDE SEQUENCE</scope>
    <source>
        <strain evidence="5">Stoneville</strain>
        <tissue evidence="5">Whole head</tissue>
    </source>
</reference>
<accession>A0A8J6HJF9</accession>
<feature type="domain" description="DNA2/NAM7 helicase helicase" evidence="3">
    <location>
        <begin position="2"/>
        <end position="73"/>
    </location>
</feature>
<protein>
    <recommendedName>
        <fullName evidence="1">DNA replication ATP-dependent helicase/nuclease</fullName>
        <ecNumber evidence="1">3.1.-.-</ecNumber>
        <ecNumber evidence="1">3.6.4.12</ecNumber>
    </recommendedName>
</protein>
<feature type="domain" description="DNA2/NAM7 helicase helicase" evidence="3">
    <location>
        <begin position="79"/>
        <end position="145"/>
    </location>
</feature>
<dbReference type="EMBL" id="JABDTM020024002">
    <property type="protein sequence ID" value="KAH0814713.1"/>
    <property type="molecule type" value="Genomic_DNA"/>
</dbReference>
<dbReference type="GO" id="GO:0017108">
    <property type="term" value="F:5'-flap endonuclease activity"/>
    <property type="evidence" value="ECO:0007669"/>
    <property type="project" value="UniProtKB-UniRule"/>
</dbReference>
<dbReference type="GO" id="GO:0005694">
    <property type="term" value="C:chromosome"/>
    <property type="evidence" value="ECO:0007669"/>
    <property type="project" value="UniProtKB-SubCell"/>
</dbReference>
<keyword evidence="1" id="KW-0479">Metal-binding</keyword>
<comment type="function">
    <text evidence="1">Key enzyme involved in DNA replication and DNA repair. Involved in Okazaki fragments processing by cleaving long flaps that escape FEN1: flaps that are longer than 27 nucleotides are coated by replication protein A complex (RPA), leading to recruit DNA2 which cleaves the flap until it is too short to bind RPA and becomes a substrate for FEN1. Also involved in 5'-end resection of DNA during double-strand break (DSB) repair by mediating the cleavage of 5'-ssDNA.</text>
</comment>
<comment type="caution">
    <text evidence="5">The sequence shown here is derived from an EMBL/GenBank/DDBJ whole genome shotgun (WGS) entry which is preliminary data.</text>
</comment>
<dbReference type="Gene3D" id="3.40.50.300">
    <property type="entry name" value="P-loop containing nucleotide triphosphate hydrolases"/>
    <property type="match status" value="2"/>
</dbReference>
<dbReference type="GO" id="GO:0017116">
    <property type="term" value="F:single-stranded DNA helicase activity"/>
    <property type="evidence" value="ECO:0007669"/>
    <property type="project" value="UniProtKB-UniRule"/>
</dbReference>
<dbReference type="GO" id="GO:0051539">
    <property type="term" value="F:4 iron, 4 sulfur cluster binding"/>
    <property type="evidence" value="ECO:0007669"/>
    <property type="project" value="UniProtKB-UniRule"/>
</dbReference>
<keyword evidence="2" id="KW-0732">Signal</keyword>
<dbReference type="InterPro" id="IPR045055">
    <property type="entry name" value="DNA2/NAM7-like"/>
</dbReference>
<keyword evidence="1" id="KW-0227">DNA damage</keyword>
<gene>
    <name evidence="5" type="ORF">GEV33_008081</name>
</gene>